<protein>
    <recommendedName>
        <fullName evidence="2">Integrase catalytic domain-containing protein</fullName>
    </recommendedName>
</protein>
<dbReference type="Gene3D" id="3.30.420.10">
    <property type="entry name" value="Ribonuclease H-like superfamily/Ribonuclease H"/>
    <property type="match status" value="1"/>
</dbReference>
<dbReference type="InterPro" id="IPR036397">
    <property type="entry name" value="RNaseH_sf"/>
</dbReference>
<dbReference type="InterPro" id="IPR001584">
    <property type="entry name" value="Integrase_cat-core"/>
</dbReference>
<name>A0A9Q3IMM4_9BASI</name>
<dbReference type="Proteomes" id="UP000765509">
    <property type="component" value="Unassembled WGS sequence"/>
</dbReference>
<dbReference type="GO" id="GO:0003723">
    <property type="term" value="F:RNA binding"/>
    <property type="evidence" value="ECO:0007669"/>
    <property type="project" value="UniProtKB-KW"/>
</dbReference>
<keyword evidence="1" id="KW-0694">RNA-binding</keyword>
<feature type="domain" description="Integrase catalytic" evidence="2">
    <location>
        <begin position="1"/>
        <end position="130"/>
    </location>
</feature>
<dbReference type="GO" id="GO:0015074">
    <property type="term" value="P:DNA integration"/>
    <property type="evidence" value="ECO:0007669"/>
    <property type="project" value="InterPro"/>
</dbReference>
<evidence type="ECO:0000256" key="1">
    <source>
        <dbReference type="ARBA" id="ARBA00022884"/>
    </source>
</evidence>
<dbReference type="PANTHER" id="PTHR37984">
    <property type="entry name" value="PROTEIN CBG26694"/>
    <property type="match status" value="1"/>
</dbReference>
<evidence type="ECO:0000259" key="2">
    <source>
        <dbReference type="PROSITE" id="PS50994"/>
    </source>
</evidence>
<dbReference type="GO" id="GO:0005634">
    <property type="term" value="C:nucleus"/>
    <property type="evidence" value="ECO:0007669"/>
    <property type="project" value="UniProtKB-ARBA"/>
</dbReference>
<dbReference type="Gene3D" id="2.40.50.40">
    <property type="match status" value="1"/>
</dbReference>
<keyword evidence="4" id="KW-1185">Reference proteome</keyword>
<dbReference type="SUPFAM" id="SSF54160">
    <property type="entry name" value="Chromo domain-like"/>
    <property type="match status" value="1"/>
</dbReference>
<sequence length="273" mass="31629">MDAALLIWNRVISHTGLSKSIISDRDPKLTPALWVNLHRLLSTNLSFSTAYHTKTDGLAERMIQNLEDMIRRFCAHDLEFKYSDGFTHYWCTLIKALELAYRNSIHALTGKSLAMSAKGWNPELPVYTLKKDLVDIHPTSSRCSKKLKDSFSGPSIIQALHGTNAVQVELSGELENKHPAFPDSLVVHYTSSDKELFPLRNKTPLEVPTLDQSEEKKVLKVLKERRIMEKNEREYLVRYKNPQNEDEWLSESKIPDYQRFLRRLRHERTPITQ</sequence>
<dbReference type="SUPFAM" id="SSF53098">
    <property type="entry name" value="Ribonuclease H-like"/>
    <property type="match status" value="1"/>
</dbReference>
<dbReference type="InterPro" id="IPR016197">
    <property type="entry name" value="Chromo-like_dom_sf"/>
</dbReference>
<dbReference type="AlphaFoldDB" id="A0A9Q3IMM4"/>
<evidence type="ECO:0000313" key="4">
    <source>
        <dbReference type="Proteomes" id="UP000765509"/>
    </source>
</evidence>
<dbReference type="PANTHER" id="PTHR37984:SF15">
    <property type="entry name" value="INTEGRASE CATALYTIC DOMAIN-CONTAINING PROTEIN"/>
    <property type="match status" value="1"/>
</dbReference>
<dbReference type="EMBL" id="AVOT02049869">
    <property type="protein sequence ID" value="MBW0545005.1"/>
    <property type="molecule type" value="Genomic_DNA"/>
</dbReference>
<accession>A0A9Q3IMM4</accession>
<reference evidence="3" key="1">
    <citation type="submission" date="2021-03" db="EMBL/GenBank/DDBJ databases">
        <title>Draft genome sequence of rust myrtle Austropuccinia psidii MF-1, a brazilian biotype.</title>
        <authorList>
            <person name="Quecine M.C."/>
            <person name="Pachon D.M.R."/>
            <person name="Bonatelli M.L."/>
            <person name="Correr F.H."/>
            <person name="Franceschini L.M."/>
            <person name="Leite T.F."/>
            <person name="Margarido G.R.A."/>
            <person name="Almeida C.A."/>
            <person name="Ferrarezi J.A."/>
            <person name="Labate C.A."/>
        </authorList>
    </citation>
    <scope>NUCLEOTIDE SEQUENCE</scope>
    <source>
        <strain evidence="3">MF-1</strain>
    </source>
</reference>
<proteinExistence type="predicted"/>
<organism evidence="3 4">
    <name type="scientific">Austropuccinia psidii MF-1</name>
    <dbReference type="NCBI Taxonomy" id="1389203"/>
    <lineage>
        <taxon>Eukaryota</taxon>
        <taxon>Fungi</taxon>
        <taxon>Dikarya</taxon>
        <taxon>Basidiomycota</taxon>
        <taxon>Pucciniomycotina</taxon>
        <taxon>Pucciniomycetes</taxon>
        <taxon>Pucciniales</taxon>
        <taxon>Sphaerophragmiaceae</taxon>
        <taxon>Austropuccinia</taxon>
    </lineage>
</organism>
<dbReference type="PROSITE" id="PS50994">
    <property type="entry name" value="INTEGRASE"/>
    <property type="match status" value="1"/>
</dbReference>
<comment type="caution">
    <text evidence="3">The sequence shown here is derived from an EMBL/GenBank/DDBJ whole genome shotgun (WGS) entry which is preliminary data.</text>
</comment>
<dbReference type="InterPro" id="IPR012337">
    <property type="entry name" value="RNaseH-like_sf"/>
</dbReference>
<dbReference type="InterPro" id="IPR050951">
    <property type="entry name" value="Retrovirus_Pol_polyprotein"/>
</dbReference>
<gene>
    <name evidence="3" type="ORF">O181_084720</name>
</gene>
<evidence type="ECO:0000313" key="3">
    <source>
        <dbReference type="EMBL" id="MBW0545005.1"/>
    </source>
</evidence>